<dbReference type="Proteomes" id="UP001055879">
    <property type="component" value="Linkage Group LG04"/>
</dbReference>
<dbReference type="EMBL" id="CM042050">
    <property type="protein sequence ID" value="KAI3733859.1"/>
    <property type="molecule type" value="Genomic_DNA"/>
</dbReference>
<proteinExistence type="predicted"/>
<organism evidence="1 2">
    <name type="scientific">Arctium lappa</name>
    <name type="common">Greater burdock</name>
    <name type="synonym">Lappa major</name>
    <dbReference type="NCBI Taxonomy" id="4217"/>
    <lineage>
        <taxon>Eukaryota</taxon>
        <taxon>Viridiplantae</taxon>
        <taxon>Streptophyta</taxon>
        <taxon>Embryophyta</taxon>
        <taxon>Tracheophyta</taxon>
        <taxon>Spermatophyta</taxon>
        <taxon>Magnoliopsida</taxon>
        <taxon>eudicotyledons</taxon>
        <taxon>Gunneridae</taxon>
        <taxon>Pentapetalae</taxon>
        <taxon>asterids</taxon>
        <taxon>campanulids</taxon>
        <taxon>Asterales</taxon>
        <taxon>Asteraceae</taxon>
        <taxon>Carduoideae</taxon>
        <taxon>Cardueae</taxon>
        <taxon>Arctiinae</taxon>
        <taxon>Arctium</taxon>
    </lineage>
</organism>
<gene>
    <name evidence="1" type="ORF">L6452_13317</name>
</gene>
<evidence type="ECO:0000313" key="2">
    <source>
        <dbReference type="Proteomes" id="UP001055879"/>
    </source>
</evidence>
<evidence type="ECO:0000313" key="1">
    <source>
        <dbReference type="EMBL" id="KAI3733859.1"/>
    </source>
</evidence>
<protein>
    <submittedName>
        <fullName evidence="1">Uncharacterized protein</fullName>
    </submittedName>
</protein>
<reference evidence="2" key="1">
    <citation type="journal article" date="2022" name="Mol. Ecol. Resour.">
        <title>The genomes of chicory, endive, great burdock and yacon provide insights into Asteraceae palaeo-polyploidization history and plant inulin production.</title>
        <authorList>
            <person name="Fan W."/>
            <person name="Wang S."/>
            <person name="Wang H."/>
            <person name="Wang A."/>
            <person name="Jiang F."/>
            <person name="Liu H."/>
            <person name="Zhao H."/>
            <person name="Xu D."/>
            <person name="Zhang Y."/>
        </authorList>
    </citation>
    <scope>NUCLEOTIDE SEQUENCE [LARGE SCALE GENOMIC DNA]</scope>
    <source>
        <strain evidence="2">cv. Niubang</strain>
    </source>
</reference>
<name>A0ACB9CHT4_ARCLA</name>
<reference evidence="1 2" key="2">
    <citation type="journal article" date="2022" name="Mol. Ecol. Resour.">
        <title>The genomes of chicory, endive, great burdock and yacon provide insights into Asteraceae paleo-polyploidization history and plant inulin production.</title>
        <authorList>
            <person name="Fan W."/>
            <person name="Wang S."/>
            <person name="Wang H."/>
            <person name="Wang A."/>
            <person name="Jiang F."/>
            <person name="Liu H."/>
            <person name="Zhao H."/>
            <person name="Xu D."/>
            <person name="Zhang Y."/>
        </authorList>
    </citation>
    <scope>NUCLEOTIDE SEQUENCE [LARGE SCALE GENOMIC DNA]</scope>
    <source>
        <strain evidence="2">cv. Niubang</strain>
    </source>
</reference>
<comment type="caution">
    <text evidence="1">The sequence shown here is derived from an EMBL/GenBank/DDBJ whole genome shotgun (WGS) entry which is preliminary data.</text>
</comment>
<sequence length="121" mass="13473">MVDRRTGEGVQVTVRCCGVTIQKSVGKGAIGCGIIWFGEGAIGVTESRRRDNELLASRLLRDHLSEIEGGGGGLDFAAILWNSMWLVQMSWWFGKFSLSWDHYINPNKLSIRWLIACSKSL</sequence>
<accession>A0ACB9CHT4</accession>
<keyword evidence="2" id="KW-1185">Reference proteome</keyword>